<evidence type="ECO:0000313" key="4">
    <source>
        <dbReference type="Proteomes" id="UP000198906"/>
    </source>
</evidence>
<evidence type="ECO:0000259" key="2">
    <source>
        <dbReference type="Pfam" id="PF14690"/>
    </source>
</evidence>
<dbReference type="Proteomes" id="UP000198906">
    <property type="component" value="Unassembled WGS sequence"/>
</dbReference>
<evidence type="ECO:0000256" key="1">
    <source>
        <dbReference type="SAM" id="MobiDB-lite"/>
    </source>
</evidence>
<dbReference type="InterPro" id="IPR029261">
    <property type="entry name" value="Transposase_Znf"/>
</dbReference>
<dbReference type="GO" id="GO:0008270">
    <property type="term" value="F:zinc ion binding"/>
    <property type="evidence" value="ECO:0007669"/>
    <property type="project" value="UniProtKB-KW"/>
</dbReference>
<keyword evidence="4" id="KW-1185">Reference proteome</keyword>
<name>A0A1C6RFL9_9ACTN</name>
<organism evidence="3 4">
    <name type="scientific">Micromonospora inyonensis</name>
    <dbReference type="NCBI Taxonomy" id="47866"/>
    <lineage>
        <taxon>Bacteria</taxon>
        <taxon>Bacillati</taxon>
        <taxon>Actinomycetota</taxon>
        <taxon>Actinomycetes</taxon>
        <taxon>Micromonosporales</taxon>
        <taxon>Micromonosporaceae</taxon>
        <taxon>Micromonospora</taxon>
    </lineage>
</organism>
<feature type="region of interest" description="Disordered" evidence="1">
    <location>
        <begin position="190"/>
        <end position="217"/>
    </location>
</feature>
<dbReference type="Pfam" id="PF14690">
    <property type="entry name" value="Zn_ribbon_ISL3"/>
    <property type="match status" value="1"/>
</dbReference>
<protein>
    <submittedName>
        <fullName evidence="3">Zinc-finger of transposase IS204/IS1001/IS1096/IS1165</fullName>
    </submittedName>
</protein>
<proteinExistence type="predicted"/>
<dbReference type="PANTHER" id="PTHR33498:SF1">
    <property type="entry name" value="TRANSPOSASE FOR INSERTION SEQUENCE ELEMENT IS1557"/>
    <property type="match status" value="1"/>
</dbReference>
<keyword evidence="3" id="KW-0862">Zinc</keyword>
<reference evidence="4" key="1">
    <citation type="submission" date="2016-06" db="EMBL/GenBank/DDBJ databases">
        <authorList>
            <person name="Varghese N."/>
        </authorList>
    </citation>
    <scope>NUCLEOTIDE SEQUENCE [LARGE SCALE GENOMIC DNA]</scope>
    <source>
        <strain evidence="4">DSM 46123</strain>
    </source>
</reference>
<gene>
    <name evidence="3" type="ORF">GA0074694_1429</name>
</gene>
<dbReference type="EMBL" id="FMHU01000001">
    <property type="protein sequence ID" value="SCL15955.1"/>
    <property type="molecule type" value="Genomic_DNA"/>
</dbReference>
<dbReference type="InterPro" id="IPR047951">
    <property type="entry name" value="Transpos_ISL3"/>
</dbReference>
<keyword evidence="3" id="KW-0479">Metal-binding</keyword>
<sequence length="217" mass="24126">MRVVDTGVKDVDELARTVFSGLSPLVVADVADEGERIVVRAPTPQDTAVCPTCGASSERVHGYHWRTVADVPVDGRRVVVRVRVRRLVCPTRGCRHTFREQVPGVLERYQRRTARLSRHVKAAVKELAGRAGARLLATLAMGLSRHTALRALLRIPLPTGRTPRVISVDDFALRRRHRYATVLIDAETRADRRAARPHRPHPRSVATRTSGRAGRVP</sequence>
<accession>A0A1C6RFL9</accession>
<dbReference type="AlphaFoldDB" id="A0A1C6RFL9"/>
<keyword evidence="3" id="KW-0863">Zinc-finger</keyword>
<evidence type="ECO:0000313" key="3">
    <source>
        <dbReference type="EMBL" id="SCL15955.1"/>
    </source>
</evidence>
<dbReference type="STRING" id="47866.GA0074694_1429"/>
<feature type="domain" description="Transposase IS204/IS1001/IS1096/IS1165 zinc-finger" evidence="2">
    <location>
        <begin position="47"/>
        <end position="91"/>
    </location>
</feature>
<dbReference type="PANTHER" id="PTHR33498">
    <property type="entry name" value="TRANSPOSASE FOR INSERTION SEQUENCE ELEMENT IS1557"/>
    <property type="match status" value="1"/>
</dbReference>